<comment type="caution">
    <text evidence="1">The sequence shown here is derived from an EMBL/GenBank/DDBJ whole genome shotgun (WGS) entry which is preliminary data.</text>
</comment>
<organism evidence="1 2">
    <name type="scientific">Acacia crassicarpa</name>
    <name type="common">northern wattle</name>
    <dbReference type="NCBI Taxonomy" id="499986"/>
    <lineage>
        <taxon>Eukaryota</taxon>
        <taxon>Viridiplantae</taxon>
        <taxon>Streptophyta</taxon>
        <taxon>Embryophyta</taxon>
        <taxon>Tracheophyta</taxon>
        <taxon>Spermatophyta</taxon>
        <taxon>Magnoliopsida</taxon>
        <taxon>eudicotyledons</taxon>
        <taxon>Gunneridae</taxon>
        <taxon>Pentapetalae</taxon>
        <taxon>rosids</taxon>
        <taxon>fabids</taxon>
        <taxon>Fabales</taxon>
        <taxon>Fabaceae</taxon>
        <taxon>Caesalpinioideae</taxon>
        <taxon>mimosoid clade</taxon>
        <taxon>Acacieae</taxon>
        <taxon>Acacia</taxon>
    </lineage>
</organism>
<reference evidence="1" key="1">
    <citation type="submission" date="2023-10" db="EMBL/GenBank/DDBJ databases">
        <title>Chromosome-level genome of the transformable northern wattle, Acacia crassicarpa.</title>
        <authorList>
            <person name="Massaro I."/>
            <person name="Sinha N.R."/>
            <person name="Poethig S."/>
            <person name="Leichty A.R."/>
        </authorList>
    </citation>
    <scope>NUCLEOTIDE SEQUENCE</scope>
    <source>
        <strain evidence="1">Acra3RX</strain>
        <tissue evidence="1">Leaf</tissue>
    </source>
</reference>
<dbReference type="InterPro" id="IPR044661">
    <property type="entry name" value="MED15a/b/c-like"/>
</dbReference>
<dbReference type="GO" id="GO:0003713">
    <property type="term" value="F:transcription coactivator activity"/>
    <property type="evidence" value="ECO:0007669"/>
    <property type="project" value="InterPro"/>
</dbReference>
<evidence type="ECO:0000313" key="2">
    <source>
        <dbReference type="Proteomes" id="UP001293593"/>
    </source>
</evidence>
<keyword evidence="2" id="KW-1185">Reference proteome</keyword>
<name>A0AAE1K7J0_9FABA</name>
<dbReference type="EMBL" id="JAWXYG010000007">
    <property type="protein sequence ID" value="KAK4267604.1"/>
    <property type="molecule type" value="Genomic_DNA"/>
</dbReference>
<dbReference type="PANTHER" id="PTHR33137">
    <property type="entry name" value="MEDIATOR OF RNA POLYMERASE II TRANSCRIPTION SUBUNIT 15A-RELATED"/>
    <property type="match status" value="1"/>
</dbReference>
<dbReference type="AlphaFoldDB" id="A0AAE1K7J0"/>
<protein>
    <submittedName>
        <fullName evidence="1">Uncharacterized protein</fullName>
    </submittedName>
</protein>
<gene>
    <name evidence="1" type="ORF">QN277_024359</name>
</gene>
<evidence type="ECO:0000313" key="1">
    <source>
        <dbReference type="EMBL" id="KAK4267604.1"/>
    </source>
</evidence>
<proteinExistence type="predicted"/>
<dbReference type="Proteomes" id="UP001293593">
    <property type="component" value="Unassembled WGS sequence"/>
</dbReference>
<sequence>MGFPLASLYSTTQTRRPEEDDWKEEVYQKIKSMKELYLPELSEMHQKIEAKLQQHEPLPHQAKSEQLEKLKIFKTMLERLMALNLVGASLTSKAALTKGLFYLVEKPKLELLVFGYKGRFILEFL</sequence>
<accession>A0AAE1K7J0</accession>
<dbReference type="GO" id="GO:0031490">
    <property type="term" value="F:chromatin DNA binding"/>
    <property type="evidence" value="ECO:0007669"/>
    <property type="project" value="InterPro"/>
</dbReference>
<dbReference type="PANTHER" id="PTHR33137:SF4">
    <property type="entry name" value="MEDIATOR OF RNA POLYMERASE II TRANSCRIPTION SUBUNIT 15A-RELATED"/>
    <property type="match status" value="1"/>
</dbReference>